<gene>
    <name evidence="6" type="ORF">O6R05_02525</name>
</gene>
<evidence type="ECO:0000313" key="7">
    <source>
        <dbReference type="Proteomes" id="UP001210339"/>
    </source>
</evidence>
<dbReference type="EMBL" id="CP115667">
    <property type="protein sequence ID" value="WBW50437.1"/>
    <property type="molecule type" value="Genomic_DNA"/>
</dbReference>
<dbReference type="Pfam" id="PF00565">
    <property type="entry name" value="SNase"/>
    <property type="match status" value="1"/>
</dbReference>
<sequence length="177" mass="19994">MKQLKKAVLVVVIYIVYLGVGSLLDSEATSTTMTSAVVEWVSDGDTLRLTDGSKVRIIGMNAPEINSHEAFSEEAKDFAIETLKDQNVYLEADKETEDQYDRKLYYVWLAPQKEGEVPNMADNFTYLMLERGLARVYTFAPNDKYYDAFISAQDEAIRAKRGMWAVSHEGTTRGNDL</sequence>
<dbReference type="Gene3D" id="2.40.50.90">
    <property type="match status" value="1"/>
</dbReference>
<dbReference type="Proteomes" id="UP001210339">
    <property type="component" value="Chromosome"/>
</dbReference>
<keyword evidence="7" id="KW-1185">Reference proteome</keyword>
<proteinExistence type="predicted"/>
<evidence type="ECO:0000256" key="4">
    <source>
        <dbReference type="SAM" id="Phobius"/>
    </source>
</evidence>
<keyword evidence="2" id="KW-0255">Endonuclease</keyword>
<feature type="transmembrane region" description="Helical" evidence="4">
    <location>
        <begin position="7"/>
        <end position="24"/>
    </location>
</feature>
<dbReference type="SMART" id="SM00318">
    <property type="entry name" value="SNc"/>
    <property type="match status" value="1"/>
</dbReference>
<evidence type="ECO:0000256" key="3">
    <source>
        <dbReference type="ARBA" id="ARBA00022801"/>
    </source>
</evidence>
<dbReference type="PANTHER" id="PTHR12302:SF3">
    <property type="entry name" value="SERINE_THREONINE-PROTEIN KINASE 31"/>
    <property type="match status" value="1"/>
</dbReference>
<dbReference type="RefSeq" id="WP_271191969.1">
    <property type="nucleotide sequence ID" value="NZ_CP115667.1"/>
</dbReference>
<keyword evidence="1" id="KW-0540">Nuclease</keyword>
<reference evidence="6 7" key="1">
    <citation type="submission" date="2023-01" db="EMBL/GenBank/DDBJ databases">
        <authorList>
            <person name="Lee S.H."/>
            <person name="Jung H.S."/>
            <person name="Yun J.U."/>
        </authorList>
    </citation>
    <scope>NUCLEOTIDE SEQUENCE [LARGE SCALE GENOMIC DNA]</scope>
    <source>
        <strain evidence="6 7">CBA3646</strain>
    </source>
</reference>
<feature type="domain" description="TNase-like" evidence="5">
    <location>
        <begin position="32"/>
        <end position="166"/>
    </location>
</feature>
<evidence type="ECO:0000313" key="6">
    <source>
        <dbReference type="EMBL" id="WBW50437.1"/>
    </source>
</evidence>
<keyword evidence="4" id="KW-1133">Transmembrane helix</keyword>
<evidence type="ECO:0000256" key="1">
    <source>
        <dbReference type="ARBA" id="ARBA00022722"/>
    </source>
</evidence>
<dbReference type="PROSITE" id="PS50830">
    <property type="entry name" value="TNASE_3"/>
    <property type="match status" value="1"/>
</dbReference>
<accession>A0ABY7QUH3</accession>
<dbReference type="InterPro" id="IPR035437">
    <property type="entry name" value="SNase_OB-fold_sf"/>
</dbReference>
<protein>
    <submittedName>
        <fullName evidence="6">Thermonuclease family protein</fullName>
    </submittedName>
</protein>
<dbReference type="PANTHER" id="PTHR12302">
    <property type="entry name" value="EBNA2 BINDING PROTEIN P100"/>
    <property type="match status" value="1"/>
</dbReference>
<dbReference type="SUPFAM" id="SSF50199">
    <property type="entry name" value="Staphylococcal nuclease"/>
    <property type="match status" value="1"/>
</dbReference>
<keyword evidence="3" id="KW-0378">Hydrolase</keyword>
<keyword evidence="4" id="KW-0812">Transmembrane</keyword>
<evidence type="ECO:0000256" key="2">
    <source>
        <dbReference type="ARBA" id="ARBA00022759"/>
    </source>
</evidence>
<name>A0ABY7QUH3_9FIRM</name>
<evidence type="ECO:0000259" key="5">
    <source>
        <dbReference type="PROSITE" id="PS50830"/>
    </source>
</evidence>
<dbReference type="InterPro" id="IPR016071">
    <property type="entry name" value="Staphylococal_nuclease_OB-fold"/>
</dbReference>
<keyword evidence="4" id="KW-0472">Membrane</keyword>
<organism evidence="6 7">
    <name type="scientific">Peptoniphilus equinus</name>
    <dbReference type="NCBI Taxonomy" id="3016343"/>
    <lineage>
        <taxon>Bacteria</taxon>
        <taxon>Bacillati</taxon>
        <taxon>Bacillota</taxon>
        <taxon>Tissierellia</taxon>
        <taxon>Tissierellales</taxon>
        <taxon>Peptoniphilaceae</taxon>
        <taxon>Peptoniphilus</taxon>
    </lineage>
</organism>